<proteinExistence type="predicted"/>
<protein>
    <submittedName>
        <fullName evidence="1">Uncharacterized protein</fullName>
    </submittedName>
</protein>
<dbReference type="EMBL" id="CP032093">
    <property type="protein sequence ID" value="AXY00983.1"/>
    <property type="molecule type" value="Genomic_DNA"/>
</dbReference>
<evidence type="ECO:0000313" key="2">
    <source>
        <dbReference type="Proteomes" id="UP000262832"/>
    </source>
</evidence>
<evidence type="ECO:0000313" key="1">
    <source>
        <dbReference type="EMBL" id="AXY00983.1"/>
    </source>
</evidence>
<accession>A0ABM6YTT7</accession>
<dbReference type="Proteomes" id="UP000262832">
    <property type="component" value="Chromosome I"/>
</dbReference>
<dbReference type="RefSeq" id="WP_128810808.1">
    <property type="nucleotide sequence ID" value="NZ_CP032093.1"/>
</dbReference>
<organism evidence="1 2">
    <name type="scientific">Vibrio alfacsensis</name>
    <dbReference type="NCBI Taxonomy" id="1074311"/>
    <lineage>
        <taxon>Bacteria</taxon>
        <taxon>Pseudomonadati</taxon>
        <taxon>Pseudomonadota</taxon>
        <taxon>Gammaproteobacteria</taxon>
        <taxon>Vibrionales</taxon>
        <taxon>Vibrionaceae</taxon>
        <taxon>Vibrio</taxon>
    </lineage>
</organism>
<name>A0ABM6YTT7_9VIBR</name>
<sequence>MQLKFSLKKKTYKIQILGIEGGWDASLDSSPFFKINHQWLEQLSREKRQGVATYRNWNQLNTEQHEEVLSSIVICCVKPGQLTKALLQKKGVEIHQMGLQGTLLEDLAVWLGEDLLSIDKAHSIYYKDYLPGLSVQGVPLNSSSHIHAPFGPLSRNTNSTPSVDKIVLRTQIFSQDPITVSGDSPEIDNFRIDDFWRGVSQNKIKGKSREEKERVKSERDLCLYLVDEQSLTESDYTFSQYVAHFLDAVNYQHCMTHQPDGNDYISCSERHHSIRLPTSLVLFCHQGEENQNPFKRVEVIEFVTSNCDKQALEKLAMDPKLNGLAKVSVNSGQYTHYLCARIIHQPGTDSCTIVDYIVDNLMGVSLNGERPLVSYGSTFFLPFRQVHSKKNDTLSLKGGPFNYHNIIVASDEDVKTHQHRGMERFNLIANERDNFLYIDPVIRERLFRLEDGEMQRIEEWRADISPDDELTNACEKYIWSVIKTAPNRLSQCVSATVRSIKLYKFYNEVYILAVNVYEQFLMVNLHLLRMGMIGGMICLLPMSKH</sequence>
<keyword evidence="2" id="KW-1185">Reference proteome</keyword>
<gene>
    <name evidence="1" type="ORF">D1115_06805</name>
</gene>
<reference evidence="1 2" key="1">
    <citation type="submission" date="2018-08" db="EMBL/GenBank/DDBJ databases">
        <title>Genomic taxonomy of the Vibrionaceae family.</title>
        <authorList>
            <person name="Gomez-Gil B."/>
            <person name="Tanaka M."/>
            <person name="Sawabe T."/>
            <person name="Enciso-Ibarra K."/>
        </authorList>
    </citation>
    <scope>NUCLEOTIDE SEQUENCE [LARGE SCALE GENOMIC DNA]</scope>
    <source>
        <strain evidence="1 2">CAIM 1831</strain>
    </source>
</reference>